<feature type="region of interest" description="Disordered" evidence="1">
    <location>
        <begin position="56"/>
        <end position="82"/>
    </location>
</feature>
<proteinExistence type="predicted"/>
<feature type="region of interest" description="Disordered" evidence="1">
    <location>
        <begin position="433"/>
        <end position="455"/>
    </location>
</feature>
<accession>A0AAV9PJ54</accession>
<reference evidence="2 3" key="1">
    <citation type="submission" date="2023-08" db="EMBL/GenBank/DDBJ databases">
        <title>Black Yeasts Isolated from many extreme environments.</title>
        <authorList>
            <person name="Coleine C."/>
            <person name="Stajich J.E."/>
            <person name="Selbmann L."/>
        </authorList>
    </citation>
    <scope>NUCLEOTIDE SEQUENCE [LARGE SCALE GENOMIC DNA]</scope>
    <source>
        <strain evidence="2 3">CCFEE 5935</strain>
    </source>
</reference>
<dbReference type="RefSeq" id="XP_064661076.1">
    <property type="nucleotide sequence ID" value="XM_064801125.1"/>
</dbReference>
<evidence type="ECO:0000313" key="2">
    <source>
        <dbReference type="EMBL" id="KAK5172232.1"/>
    </source>
</evidence>
<name>A0AAV9PJ54_9PEZI</name>
<evidence type="ECO:0008006" key="4">
    <source>
        <dbReference type="Google" id="ProtNLM"/>
    </source>
</evidence>
<feature type="compositionally biased region" description="Gly residues" evidence="1">
    <location>
        <begin position="438"/>
        <end position="455"/>
    </location>
</feature>
<gene>
    <name evidence="2" type="ORF">LTR77_003870</name>
</gene>
<evidence type="ECO:0000256" key="1">
    <source>
        <dbReference type="SAM" id="MobiDB-lite"/>
    </source>
</evidence>
<feature type="region of interest" description="Disordered" evidence="1">
    <location>
        <begin position="139"/>
        <end position="160"/>
    </location>
</feature>
<organism evidence="2 3">
    <name type="scientific">Saxophila tyrrhenica</name>
    <dbReference type="NCBI Taxonomy" id="1690608"/>
    <lineage>
        <taxon>Eukaryota</taxon>
        <taxon>Fungi</taxon>
        <taxon>Dikarya</taxon>
        <taxon>Ascomycota</taxon>
        <taxon>Pezizomycotina</taxon>
        <taxon>Dothideomycetes</taxon>
        <taxon>Dothideomycetidae</taxon>
        <taxon>Mycosphaerellales</taxon>
        <taxon>Extremaceae</taxon>
        <taxon>Saxophila</taxon>
    </lineage>
</organism>
<feature type="compositionally biased region" description="Gly residues" evidence="1">
    <location>
        <begin position="263"/>
        <end position="282"/>
    </location>
</feature>
<dbReference type="Proteomes" id="UP001337655">
    <property type="component" value="Unassembled WGS sequence"/>
</dbReference>
<feature type="compositionally biased region" description="Gly residues" evidence="1">
    <location>
        <begin position="57"/>
        <end position="72"/>
    </location>
</feature>
<feature type="region of interest" description="Disordered" evidence="1">
    <location>
        <begin position="259"/>
        <end position="282"/>
    </location>
</feature>
<dbReference type="AlphaFoldDB" id="A0AAV9PJ54"/>
<feature type="compositionally biased region" description="Gly residues" evidence="1">
    <location>
        <begin position="142"/>
        <end position="158"/>
    </location>
</feature>
<protein>
    <recommendedName>
        <fullName evidence="4">Apple domain-containing protein</fullName>
    </recommendedName>
</protein>
<keyword evidence="3" id="KW-1185">Reference proteome</keyword>
<feature type="region of interest" description="Disordered" evidence="1">
    <location>
        <begin position="362"/>
        <end position="387"/>
    </location>
</feature>
<comment type="caution">
    <text evidence="2">The sequence shown here is derived from an EMBL/GenBank/DDBJ whole genome shotgun (WGS) entry which is preliminary data.</text>
</comment>
<evidence type="ECO:0000313" key="3">
    <source>
        <dbReference type="Proteomes" id="UP001337655"/>
    </source>
</evidence>
<dbReference type="EMBL" id="JAVRRT010000005">
    <property type="protein sequence ID" value="KAK5172232.1"/>
    <property type="molecule type" value="Genomic_DNA"/>
</dbReference>
<sequence>MSTVPPGGSYMSDLSGSSYVYTMTGGSSMPAGGNAGGGSAMLCRTCGLTPTVITGAPSGGGGGSMPSGGVGDGSITRGMCTRRPGHGTTVLTTTHTITSCIPNVCPASGYIIGGTPGQGGATIVTTTDNHGHTVTYTQIRTGSGGSGGNGGGSGGGPIQTGLPTCPSSDNSQFVSPMGMIYQIECSTYFTDDSLDMQTQDSLASCVTSCDMYNIMSFMISSPCLGVSWYSNRKDENCELKAGSTGIRQRGVDSARLATPYTPPGGGGNGTGPGNGGNWNGGSGITTASPALTTVVTGGSTYVTGGSTVVVGGSTVLSTIVDGGSTVVSTIFSGGTTTVVGGSTYVSGGSTVVQTITVGGGGSGGNGGNGGGSGNGGGGNGGVGTGPGTGLVPTTEYITRTVYSTIVSNGVTQTTAVGVSTGVSIIYVPAPTQTVAGDGPPGNGPGNGPGTGPGTGYGTEVSLVPYTEYAVSTLVSTYVSNGVSYVTSYGVTRLVSIVYLPASTTTVTTTTVSVSVSNQISTVTGPTVTASAQEITITAGPGQYITVTAPATTVVSYVFPSSSKSSFTCRTYATNYLNGRGRRTNKRSVFDVDEPFAMGEMARPKPGAVPQP</sequence>
<dbReference type="GeneID" id="89925216"/>